<dbReference type="InterPro" id="IPR010603">
    <property type="entry name" value="Znf_CppX_C4"/>
</dbReference>
<dbReference type="SUPFAM" id="SSF57716">
    <property type="entry name" value="Glucocorticoid receptor-like (DNA-binding domain)"/>
    <property type="match status" value="1"/>
</dbReference>
<keyword evidence="1" id="KW-0862">Zinc</keyword>
<feature type="domain" description="ClpX-type ZB" evidence="2">
    <location>
        <begin position="1"/>
        <end position="47"/>
    </location>
</feature>
<sequence length="114" mass="12432">MDGIRCSFCAKHHTEVNKVVAGPGVYICDGCVGMCVEIIASTAEAPVEWPDSTQMTDEEMLEALPRVAAVEKQVDAALRIWVSRLRARGVPWGRIGEALGVTRQTAWGRFSGEE</sequence>
<keyword evidence="1" id="KW-0143">Chaperone</keyword>
<dbReference type="EMBL" id="LT629701">
    <property type="protein sequence ID" value="SDM59691.1"/>
    <property type="molecule type" value="Genomic_DNA"/>
</dbReference>
<evidence type="ECO:0000313" key="3">
    <source>
        <dbReference type="EMBL" id="SDM59691.1"/>
    </source>
</evidence>
<evidence type="ECO:0000259" key="2">
    <source>
        <dbReference type="PROSITE" id="PS51902"/>
    </source>
</evidence>
<dbReference type="Proteomes" id="UP000183376">
    <property type="component" value="Chromosome I"/>
</dbReference>
<dbReference type="InterPro" id="IPR038366">
    <property type="entry name" value="Znf_CppX_C4_sf"/>
</dbReference>
<protein>
    <submittedName>
        <fullName evidence="3">ClpX C4-type zinc finger</fullName>
    </submittedName>
</protein>
<dbReference type="GO" id="GO:0051082">
    <property type="term" value="F:unfolded protein binding"/>
    <property type="evidence" value="ECO:0007669"/>
    <property type="project" value="UniProtKB-UniRule"/>
</dbReference>
<dbReference type="eggNOG" id="COG1219">
    <property type="taxonomic scope" value="Bacteria"/>
</dbReference>
<reference evidence="3 4" key="1">
    <citation type="submission" date="2016-10" db="EMBL/GenBank/DDBJ databases">
        <authorList>
            <person name="de Groot N.N."/>
        </authorList>
    </citation>
    <scope>NUCLEOTIDE SEQUENCE [LARGE SCALE GENOMIC DNA]</scope>
    <source>
        <strain evidence="3 4">DSM 44149</strain>
    </source>
</reference>
<dbReference type="Gene3D" id="6.20.220.10">
    <property type="entry name" value="ClpX chaperone, C4-type zinc finger domain"/>
    <property type="match status" value="1"/>
</dbReference>
<dbReference type="GO" id="GO:0006457">
    <property type="term" value="P:protein folding"/>
    <property type="evidence" value="ECO:0007669"/>
    <property type="project" value="UniProtKB-UniRule"/>
</dbReference>
<keyword evidence="1" id="KW-0479">Metal-binding</keyword>
<comment type="similarity">
    <text evidence="1">Belongs to the ClpX chaperone family.</text>
</comment>
<evidence type="ECO:0000313" key="4">
    <source>
        <dbReference type="Proteomes" id="UP000183376"/>
    </source>
</evidence>
<dbReference type="Pfam" id="PF06689">
    <property type="entry name" value="zf-C4_ClpX"/>
    <property type="match status" value="1"/>
</dbReference>
<dbReference type="AlphaFoldDB" id="A0A1G9UID3"/>
<organism evidence="3 4">
    <name type="scientific">Allokutzneria albata</name>
    <name type="common">Kibdelosporangium albatum</name>
    <dbReference type="NCBI Taxonomy" id="211114"/>
    <lineage>
        <taxon>Bacteria</taxon>
        <taxon>Bacillati</taxon>
        <taxon>Actinomycetota</taxon>
        <taxon>Actinomycetes</taxon>
        <taxon>Pseudonocardiales</taxon>
        <taxon>Pseudonocardiaceae</taxon>
        <taxon>Allokutzneria</taxon>
    </lineage>
</organism>
<name>A0A1G9UID3_ALLAB</name>
<gene>
    <name evidence="3" type="ORF">SAMN04489726_2430</name>
</gene>
<keyword evidence="4" id="KW-1185">Reference proteome</keyword>
<feature type="binding site" evidence="1">
    <location>
        <position position="9"/>
    </location>
    <ligand>
        <name>Zn(2+)</name>
        <dbReference type="ChEBI" id="CHEBI:29105"/>
    </ligand>
</feature>
<dbReference type="SMART" id="SM00994">
    <property type="entry name" value="zf-C4_ClpX"/>
    <property type="match status" value="1"/>
</dbReference>
<dbReference type="InterPro" id="IPR059188">
    <property type="entry name" value="Znf_CLPX-like"/>
</dbReference>
<dbReference type="GO" id="GO:0046983">
    <property type="term" value="F:protein dimerization activity"/>
    <property type="evidence" value="ECO:0007669"/>
    <property type="project" value="UniProtKB-UniRule"/>
</dbReference>
<feature type="binding site" evidence="1">
    <location>
        <position position="6"/>
    </location>
    <ligand>
        <name>Zn(2+)</name>
        <dbReference type="ChEBI" id="CHEBI:29105"/>
    </ligand>
</feature>
<dbReference type="GO" id="GO:0008270">
    <property type="term" value="F:zinc ion binding"/>
    <property type="evidence" value="ECO:0007669"/>
    <property type="project" value="UniProtKB-UniRule"/>
</dbReference>
<feature type="binding site" evidence="1">
    <location>
        <position position="28"/>
    </location>
    <ligand>
        <name>Zn(2+)</name>
        <dbReference type="ChEBI" id="CHEBI:29105"/>
    </ligand>
</feature>
<dbReference type="RefSeq" id="WP_197684020.1">
    <property type="nucleotide sequence ID" value="NZ_JOEF01000014.1"/>
</dbReference>
<proteinExistence type="inferred from homology"/>
<accession>A0A1G9UID3</accession>
<evidence type="ECO:0000256" key="1">
    <source>
        <dbReference type="PROSITE-ProRule" id="PRU01250"/>
    </source>
</evidence>
<feature type="binding site" evidence="1">
    <location>
        <position position="31"/>
    </location>
    <ligand>
        <name>Zn(2+)</name>
        <dbReference type="ChEBI" id="CHEBI:29105"/>
    </ligand>
</feature>
<dbReference type="STRING" id="211114.SAMN04489726_2430"/>
<dbReference type="PROSITE" id="PS51902">
    <property type="entry name" value="CLPX_ZB"/>
    <property type="match status" value="1"/>
</dbReference>